<comment type="function">
    <text evidence="6">Forms membrane-associated dynamic filaments that are essential for cell shape determination. Acts by regulating cell wall synthesis and cell elongation, and thus cell shape. A feedback loop between cell geometry and MreB localization may maintain elongated cell shape by targeting cell wall growth to regions of negative cell wall curvature.</text>
</comment>
<evidence type="ECO:0000313" key="7">
    <source>
        <dbReference type="EMBL" id="GIM29619.1"/>
    </source>
</evidence>
<dbReference type="NCBIfam" id="NF010539">
    <property type="entry name" value="PRK13927.1"/>
    <property type="match status" value="1"/>
</dbReference>
<evidence type="ECO:0000256" key="4">
    <source>
        <dbReference type="ARBA" id="ARBA00022960"/>
    </source>
</evidence>
<dbReference type="Proteomes" id="UP000679179">
    <property type="component" value="Unassembled WGS sequence"/>
</dbReference>
<evidence type="ECO:0000256" key="5">
    <source>
        <dbReference type="ARBA" id="ARBA00023458"/>
    </source>
</evidence>
<dbReference type="Gene3D" id="3.30.420.40">
    <property type="match status" value="3"/>
</dbReference>
<accession>A0A919S0H9</accession>
<evidence type="ECO:0000313" key="8">
    <source>
        <dbReference type="Proteomes" id="UP000679179"/>
    </source>
</evidence>
<feature type="binding site" evidence="6">
    <location>
        <begin position="291"/>
        <end position="294"/>
    </location>
    <ligand>
        <name>ATP</name>
        <dbReference type="ChEBI" id="CHEBI:30616"/>
    </ligand>
</feature>
<dbReference type="SUPFAM" id="SSF53067">
    <property type="entry name" value="Actin-like ATPase domain"/>
    <property type="match status" value="2"/>
</dbReference>
<dbReference type="HAMAP" id="MF_02207">
    <property type="entry name" value="MreB"/>
    <property type="match status" value="1"/>
</dbReference>
<dbReference type="GO" id="GO:0005737">
    <property type="term" value="C:cytoplasm"/>
    <property type="evidence" value="ECO:0007669"/>
    <property type="project" value="UniProtKB-SubCell"/>
</dbReference>
<organism evidence="7 8">
    <name type="scientific">Clostridium polyendosporum</name>
    <dbReference type="NCBI Taxonomy" id="69208"/>
    <lineage>
        <taxon>Bacteria</taxon>
        <taxon>Bacillati</taxon>
        <taxon>Bacillota</taxon>
        <taxon>Clostridia</taxon>
        <taxon>Eubacteriales</taxon>
        <taxon>Clostridiaceae</taxon>
        <taxon>Clostridium</taxon>
    </lineage>
</organism>
<comment type="subcellular location">
    <subcellularLocation>
        <location evidence="6">Cytoplasm</location>
    </subcellularLocation>
    <text evidence="6">Membrane-associated.</text>
</comment>
<dbReference type="PANTHER" id="PTHR42749:SF1">
    <property type="entry name" value="CELL SHAPE-DETERMINING PROTEIN MREB"/>
    <property type="match status" value="1"/>
</dbReference>
<comment type="subunit">
    <text evidence="6">Forms polymers.</text>
</comment>
<keyword evidence="4 6" id="KW-0133">Cell shape</keyword>
<gene>
    <name evidence="7" type="primary">mreB_2</name>
    <name evidence="6" type="synonym">mreB</name>
    <name evidence="7" type="ORF">CPJCM30710_22850</name>
</gene>
<dbReference type="NCBIfam" id="TIGR00904">
    <property type="entry name" value="mreB"/>
    <property type="match status" value="1"/>
</dbReference>
<feature type="binding site" evidence="6">
    <location>
        <begin position="161"/>
        <end position="163"/>
    </location>
    <ligand>
        <name>ATP</name>
        <dbReference type="ChEBI" id="CHEBI:30616"/>
    </ligand>
</feature>
<dbReference type="PRINTS" id="PR01652">
    <property type="entry name" value="SHAPEPROTEIN"/>
</dbReference>
<evidence type="ECO:0000256" key="1">
    <source>
        <dbReference type="ARBA" id="ARBA00022490"/>
    </source>
</evidence>
<keyword evidence="1 6" id="KW-0963">Cytoplasm</keyword>
<comment type="caution">
    <text evidence="7">The sequence shown here is derived from an EMBL/GenBank/DDBJ whole genome shotgun (WGS) entry which is preliminary data.</text>
</comment>
<dbReference type="PANTHER" id="PTHR42749">
    <property type="entry name" value="CELL SHAPE-DETERMINING PROTEIN MREB"/>
    <property type="match status" value="1"/>
</dbReference>
<dbReference type="Pfam" id="PF06723">
    <property type="entry name" value="MreB_Mbl"/>
    <property type="match status" value="1"/>
</dbReference>
<keyword evidence="8" id="KW-1185">Reference proteome</keyword>
<reference evidence="7" key="1">
    <citation type="submission" date="2021-03" db="EMBL/GenBank/DDBJ databases">
        <title>Taxonomic study of Clostridium polyendosporum from meadow-gley soil under rice.</title>
        <authorList>
            <person name="Kobayashi H."/>
            <person name="Tanizawa Y."/>
            <person name="Yagura M."/>
        </authorList>
    </citation>
    <scope>NUCLEOTIDE SEQUENCE</scope>
    <source>
        <strain evidence="7">JCM 30710</strain>
    </source>
</reference>
<dbReference type="GO" id="GO:0008360">
    <property type="term" value="P:regulation of cell shape"/>
    <property type="evidence" value="ECO:0007669"/>
    <property type="project" value="UniProtKB-UniRule"/>
</dbReference>
<dbReference type="EMBL" id="BOPZ01000019">
    <property type="protein sequence ID" value="GIM29619.1"/>
    <property type="molecule type" value="Genomic_DNA"/>
</dbReference>
<comment type="similarity">
    <text evidence="5 6">Belongs to the FtsA/MreB family.</text>
</comment>
<dbReference type="GO" id="GO:0000902">
    <property type="term" value="P:cell morphogenesis"/>
    <property type="evidence" value="ECO:0007669"/>
    <property type="project" value="InterPro"/>
</dbReference>
<sequence>MKFFITSKDMGIDLGTSNTLLYVKGKGVLLREPSVVAINTINRKVLAVGLEAKKMIGRTPEDIVTIKPLKDGVIANFDVTLQMLKKFIDKVVTSKGTFTRSRIVVCHPSGITEVEKRAINEATSQAGASKVMLFEEPIAAAIGAGLPVNEPIGSMIVDIGGGTTEVAVISLGGIVTSQTLRVAGDELDEVIINYIRKEFNLLIGERTAEDIKIELGSVYQDDDEEEREMEVKGRDLMTGLPRVITVTDSEIRQILKEPVALVIEAIRTTLENTEPELASDIMDKGIMLSGGGALLKGLAKLISIKMNIPVYIAESPLDCVVLGAGKCLDMLDKIKDIK</sequence>
<keyword evidence="2 6" id="KW-0547">Nucleotide-binding</keyword>
<dbReference type="CDD" id="cd10225">
    <property type="entry name" value="ASKHA_NBD_MreB-like"/>
    <property type="match status" value="1"/>
</dbReference>
<dbReference type="GO" id="GO:0005524">
    <property type="term" value="F:ATP binding"/>
    <property type="evidence" value="ECO:0007669"/>
    <property type="project" value="UniProtKB-KW"/>
</dbReference>
<evidence type="ECO:0000256" key="3">
    <source>
        <dbReference type="ARBA" id="ARBA00022840"/>
    </source>
</evidence>
<proteinExistence type="inferred from homology"/>
<evidence type="ECO:0000256" key="6">
    <source>
        <dbReference type="HAMAP-Rule" id="MF_02207"/>
    </source>
</evidence>
<feature type="binding site" evidence="6">
    <location>
        <begin position="209"/>
        <end position="212"/>
    </location>
    <ligand>
        <name>ATP</name>
        <dbReference type="ChEBI" id="CHEBI:30616"/>
    </ligand>
</feature>
<dbReference type="RefSeq" id="WP_212904312.1">
    <property type="nucleotide sequence ID" value="NZ_BOPZ01000019.1"/>
</dbReference>
<dbReference type="AlphaFoldDB" id="A0A919S0H9"/>
<dbReference type="InterPro" id="IPR043129">
    <property type="entry name" value="ATPase_NBD"/>
</dbReference>
<dbReference type="InterPro" id="IPR004753">
    <property type="entry name" value="MreB"/>
</dbReference>
<protein>
    <recommendedName>
        <fullName evidence="6">Cell shape-determining protein MreB</fullName>
    </recommendedName>
</protein>
<name>A0A919S0H9_9CLOT</name>
<evidence type="ECO:0000256" key="2">
    <source>
        <dbReference type="ARBA" id="ARBA00022741"/>
    </source>
</evidence>
<dbReference type="InterPro" id="IPR056546">
    <property type="entry name" value="MreB_MamK-like"/>
</dbReference>
<comment type="caution">
    <text evidence="6">Lacks conserved residue(s) required for the propagation of feature annotation.</text>
</comment>
<keyword evidence="3 6" id="KW-0067">ATP-binding</keyword>